<name>A0A5B7HA66_PORTR</name>
<dbReference type="EMBL" id="VSRR010025739">
    <property type="protein sequence ID" value="MPC67073.1"/>
    <property type="molecule type" value="Genomic_DNA"/>
</dbReference>
<gene>
    <name evidence="1" type="ORF">E2C01_061237</name>
</gene>
<protein>
    <submittedName>
        <fullName evidence="1">Uncharacterized protein</fullName>
    </submittedName>
</protein>
<reference evidence="1 2" key="1">
    <citation type="submission" date="2019-05" db="EMBL/GenBank/DDBJ databases">
        <title>Another draft genome of Portunus trituberculatus and its Hox gene families provides insights of decapod evolution.</title>
        <authorList>
            <person name="Jeong J.-H."/>
            <person name="Song I."/>
            <person name="Kim S."/>
            <person name="Choi T."/>
            <person name="Kim D."/>
            <person name="Ryu S."/>
            <person name="Kim W."/>
        </authorList>
    </citation>
    <scope>NUCLEOTIDE SEQUENCE [LARGE SCALE GENOMIC DNA]</scope>
    <source>
        <tissue evidence="1">Muscle</tissue>
    </source>
</reference>
<dbReference type="AlphaFoldDB" id="A0A5B7HA66"/>
<evidence type="ECO:0000313" key="2">
    <source>
        <dbReference type="Proteomes" id="UP000324222"/>
    </source>
</evidence>
<accession>A0A5B7HA66</accession>
<keyword evidence="2" id="KW-1185">Reference proteome</keyword>
<sequence>MLIKHTTTTTTTTVLLDLAASPSPGASRRHAASDIAPSFQFKVSFPGYEQVCNSCRCAVAFRHCLAPVAESPDVAVKTLSGKDTCLEGVNDRNTRLRWLSGFLTWHVCLFVRTSVRHSALFVLRTISRVLIKARLVPQGLPAAATVAAGFVENFDFFPVNLLCPTLSCEDLLYCCQHVYLPLSKCWVFKMVKSS</sequence>
<organism evidence="1 2">
    <name type="scientific">Portunus trituberculatus</name>
    <name type="common">Swimming crab</name>
    <name type="synonym">Neptunus trituberculatus</name>
    <dbReference type="NCBI Taxonomy" id="210409"/>
    <lineage>
        <taxon>Eukaryota</taxon>
        <taxon>Metazoa</taxon>
        <taxon>Ecdysozoa</taxon>
        <taxon>Arthropoda</taxon>
        <taxon>Crustacea</taxon>
        <taxon>Multicrustacea</taxon>
        <taxon>Malacostraca</taxon>
        <taxon>Eumalacostraca</taxon>
        <taxon>Eucarida</taxon>
        <taxon>Decapoda</taxon>
        <taxon>Pleocyemata</taxon>
        <taxon>Brachyura</taxon>
        <taxon>Eubrachyura</taxon>
        <taxon>Portunoidea</taxon>
        <taxon>Portunidae</taxon>
        <taxon>Portuninae</taxon>
        <taxon>Portunus</taxon>
    </lineage>
</organism>
<dbReference type="Proteomes" id="UP000324222">
    <property type="component" value="Unassembled WGS sequence"/>
</dbReference>
<evidence type="ECO:0000313" key="1">
    <source>
        <dbReference type="EMBL" id="MPC67073.1"/>
    </source>
</evidence>
<comment type="caution">
    <text evidence="1">The sequence shown here is derived from an EMBL/GenBank/DDBJ whole genome shotgun (WGS) entry which is preliminary data.</text>
</comment>
<proteinExistence type="predicted"/>